<dbReference type="RefSeq" id="XP_016606087.1">
    <property type="nucleotide sequence ID" value="XM_016754663.1"/>
</dbReference>
<evidence type="ECO:0000256" key="1">
    <source>
        <dbReference type="ARBA" id="ARBA00022737"/>
    </source>
</evidence>
<evidence type="ECO:0000256" key="4">
    <source>
        <dbReference type="SAM" id="MobiDB-lite"/>
    </source>
</evidence>
<dbReference type="PIRSF" id="PIRSF000422">
    <property type="entry name" value="N-terminal-AcTrfase-A_aux_su"/>
    <property type="match status" value="1"/>
</dbReference>
<evidence type="ECO:0000256" key="3">
    <source>
        <dbReference type="PROSITE-ProRule" id="PRU00339"/>
    </source>
</evidence>
<gene>
    <name evidence="5" type="ORF">SPPG_06461</name>
</gene>
<keyword evidence="1" id="KW-0677">Repeat</keyword>
<accession>A0A0L0HA42</accession>
<dbReference type="PANTHER" id="PTHR22767:SF2">
    <property type="entry name" value="N(ALPHA)-ACETYLTRANSFERASE 15_16, ISOFORM A"/>
    <property type="match status" value="1"/>
</dbReference>
<dbReference type="OMA" id="MEMRADY"/>
<evidence type="ECO:0000256" key="2">
    <source>
        <dbReference type="ARBA" id="ARBA00022803"/>
    </source>
</evidence>
<dbReference type="PANTHER" id="PTHR22767">
    <property type="entry name" value="N-TERMINAL ACETYLTRANSFERASE-RELATED"/>
    <property type="match status" value="1"/>
</dbReference>
<evidence type="ECO:0000313" key="6">
    <source>
        <dbReference type="Proteomes" id="UP000053201"/>
    </source>
</evidence>
<dbReference type="eggNOG" id="KOG1156">
    <property type="taxonomic scope" value="Eukaryota"/>
</dbReference>
<dbReference type="InterPro" id="IPR021183">
    <property type="entry name" value="NatA_aux_su"/>
</dbReference>
<evidence type="ECO:0008006" key="7">
    <source>
        <dbReference type="Google" id="ProtNLM"/>
    </source>
</evidence>
<evidence type="ECO:0000313" key="5">
    <source>
        <dbReference type="EMBL" id="KNC98047.1"/>
    </source>
</evidence>
<dbReference type="InterPro" id="IPR011990">
    <property type="entry name" value="TPR-like_helical_dom_sf"/>
</dbReference>
<dbReference type="Pfam" id="PF13181">
    <property type="entry name" value="TPR_8"/>
    <property type="match status" value="1"/>
</dbReference>
<dbReference type="Proteomes" id="UP000053201">
    <property type="component" value="Unassembled WGS sequence"/>
</dbReference>
<dbReference type="PROSITE" id="PS50005">
    <property type="entry name" value="TPR"/>
    <property type="match status" value="1"/>
</dbReference>
<dbReference type="GeneID" id="27689759"/>
<sequence length="832" mass="96452">MPPAKQGRELPSKESAMFKSILKFYEHKQYKKGLKQAEQILRKFPEHGETLAMKGLFLSHLDRKEEGYEFVKKGLRNDLTSHTCWHVYGLMHRADKNYEEAIKCYVNALKFDKENMQIIRDLSLLQIQMRNYEGFNETRHQLLSLRPTNRMYWVGLAISYHMLQKYDTALNVLSAFEESLKEQPDVADFENSEMLMYKNMIIEESGDNLKALEHLEDIRTRVVDKRSWRESKARVLLKANKLTEAEVEYRQLLDQNPDCHAYLEGLLRARSLIGGSADLDVTQMEKLFRLLNELGNKYPRSHVIKRAPLKYAKADKFRELADEYLRPMFRKGVPSLFVSIKDLYKDDGKGQIVEDLVLGYRKSLKEAQRFGEDDALTEREPPTAYLWVLYFLAQHYDHKRNTTTALQLINEALVHTPTLVELLMTKARIYKHAGDEETAVTIMNEAREMDLQDRYINSKCTKYMLRNDRLGEAEQTIALFTRSESLDPLADLVDMQCMWFATECAKSYVRQEQYGRALKKLHQIEQHFVDIYDDQFDFHSYCLRKMTLRSYVELLRVEDKLRSHPFYFEAATLAVQVYLELHDKPKEHSGREDASNANVSDSERKKAERKARKLALKTQNDKAADAGSNKDKADVNGEKYLAADDYLEEAMRFLRPLLDLGSERIESQVLGCEVFLRKKKYLLALRALKKGTAIAPNHPDLHRNAVRFYLAVKSEPIDSIHPHVRTVLEEEMGQLFNGVKDAKEFNAKYLKNCKGNVESLLAAAEMDRLCGGDGVEILEEIVTGETRDLTLETAVKVHMSLVTTFSDLKKADDFELKCRERFPLAGYFEPTD</sequence>
<dbReference type="OrthoDB" id="10263032at2759"/>
<dbReference type="SUPFAM" id="SSF48452">
    <property type="entry name" value="TPR-like"/>
    <property type="match status" value="1"/>
</dbReference>
<dbReference type="FunFam" id="1.25.40.1040:FF:000003">
    <property type="entry name" value="N-terminal acetyltransferase A, auxiliary subunit"/>
    <property type="match status" value="1"/>
</dbReference>
<dbReference type="Gene3D" id="1.25.40.1010">
    <property type="match status" value="1"/>
</dbReference>
<dbReference type="Pfam" id="PF12569">
    <property type="entry name" value="NatA_aux_su"/>
    <property type="match status" value="1"/>
</dbReference>
<dbReference type="SMART" id="SM00028">
    <property type="entry name" value="TPR"/>
    <property type="match status" value="5"/>
</dbReference>
<keyword evidence="6" id="KW-1185">Reference proteome</keyword>
<proteinExistence type="predicted"/>
<dbReference type="GO" id="GO:0031415">
    <property type="term" value="C:NatA complex"/>
    <property type="evidence" value="ECO:0007669"/>
    <property type="project" value="TreeGrafter"/>
</dbReference>
<dbReference type="FunCoup" id="A0A0L0HA42">
    <property type="interactions" value="582"/>
</dbReference>
<feature type="repeat" description="TPR" evidence="3">
    <location>
        <begin position="82"/>
        <end position="115"/>
    </location>
</feature>
<dbReference type="InParanoid" id="A0A0L0HA42"/>
<dbReference type="AlphaFoldDB" id="A0A0L0HA42"/>
<feature type="compositionally biased region" description="Basic and acidic residues" evidence="4">
    <location>
        <begin position="619"/>
        <end position="632"/>
    </location>
</feature>
<dbReference type="InterPro" id="IPR019734">
    <property type="entry name" value="TPR_rpt"/>
</dbReference>
<dbReference type="STRING" id="645134.A0A0L0HA42"/>
<dbReference type="EMBL" id="KQ257461">
    <property type="protein sequence ID" value="KNC98047.1"/>
    <property type="molecule type" value="Genomic_DNA"/>
</dbReference>
<reference evidence="5 6" key="1">
    <citation type="submission" date="2009-08" db="EMBL/GenBank/DDBJ databases">
        <title>The Genome Sequence of Spizellomyces punctatus strain DAOM BR117.</title>
        <authorList>
            <consortium name="The Broad Institute Genome Sequencing Platform"/>
            <person name="Russ C."/>
            <person name="Cuomo C."/>
            <person name="Shea T."/>
            <person name="Young S.K."/>
            <person name="Zeng Q."/>
            <person name="Koehrsen M."/>
            <person name="Haas B."/>
            <person name="Borodovsky M."/>
            <person name="Guigo R."/>
            <person name="Alvarado L."/>
            <person name="Berlin A."/>
            <person name="Bochicchio J."/>
            <person name="Borenstein D."/>
            <person name="Chapman S."/>
            <person name="Chen Z."/>
            <person name="Engels R."/>
            <person name="Freedman E."/>
            <person name="Gellesch M."/>
            <person name="Goldberg J."/>
            <person name="Griggs A."/>
            <person name="Gujja S."/>
            <person name="Heiman D."/>
            <person name="Hepburn T."/>
            <person name="Howarth C."/>
            <person name="Jen D."/>
            <person name="Larson L."/>
            <person name="Lewis B."/>
            <person name="Mehta T."/>
            <person name="Park D."/>
            <person name="Pearson M."/>
            <person name="Roberts A."/>
            <person name="Saif S."/>
            <person name="Shenoy N."/>
            <person name="Sisk P."/>
            <person name="Stolte C."/>
            <person name="Sykes S."/>
            <person name="Thomson T."/>
            <person name="Walk T."/>
            <person name="White J."/>
            <person name="Yandava C."/>
            <person name="Burger G."/>
            <person name="Gray M.W."/>
            <person name="Holland P.W.H."/>
            <person name="King N."/>
            <person name="Lang F.B.F."/>
            <person name="Roger A.J."/>
            <person name="Ruiz-Trillo I."/>
            <person name="Lander E."/>
            <person name="Nusbaum C."/>
        </authorList>
    </citation>
    <scope>NUCLEOTIDE SEQUENCE [LARGE SCALE GENOMIC DNA]</scope>
    <source>
        <strain evidence="5 6">DAOM BR117</strain>
    </source>
</reference>
<feature type="region of interest" description="Disordered" evidence="4">
    <location>
        <begin position="586"/>
        <end position="632"/>
    </location>
</feature>
<dbReference type="VEuPathDB" id="FungiDB:SPPG_06461"/>
<name>A0A0L0HA42_SPIPD</name>
<organism evidence="5 6">
    <name type="scientific">Spizellomyces punctatus (strain DAOM BR117)</name>
    <dbReference type="NCBI Taxonomy" id="645134"/>
    <lineage>
        <taxon>Eukaryota</taxon>
        <taxon>Fungi</taxon>
        <taxon>Fungi incertae sedis</taxon>
        <taxon>Chytridiomycota</taxon>
        <taxon>Chytridiomycota incertae sedis</taxon>
        <taxon>Chytridiomycetes</taxon>
        <taxon>Spizellomycetales</taxon>
        <taxon>Spizellomycetaceae</taxon>
        <taxon>Spizellomyces</taxon>
    </lineage>
</organism>
<dbReference type="Gene3D" id="1.25.40.1040">
    <property type="match status" value="1"/>
</dbReference>
<protein>
    <recommendedName>
        <fullName evidence="7">N-alpha-acetyltransferase 15, NatA auxiliary subunit</fullName>
    </recommendedName>
</protein>
<keyword evidence="2 3" id="KW-0802">TPR repeat</keyword>